<reference evidence="3" key="1">
    <citation type="submission" date="2022-10" db="EMBL/GenBank/DDBJ databases">
        <title>Tapping the CABI collections for fungal endophytes: first genome assemblies for Collariella, Neodidymelliopsis, Ascochyta clinopodiicola, Didymella pomorum, Didymosphaeria variabile, Neocosmospora piperis and Neocucurbitaria cava.</title>
        <authorList>
            <person name="Hill R."/>
        </authorList>
    </citation>
    <scope>NUCLEOTIDE SEQUENCE</scope>
    <source>
        <strain evidence="3">IMI 355091</strain>
    </source>
</reference>
<dbReference type="AlphaFoldDB" id="A0A9W8ZFR3"/>
<protein>
    <recommendedName>
        <fullName evidence="5">Transmembrane protein</fullName>
    </recommendedName>
</protein>
<proteinExistence type="predicted"/>
<feature type="compositionally biased region" description="Basic and acidic residues" evidence="1">
    <location>
        <begin position="18"/>
        <end position="34"/>
    </location>
</feature>
<evidence type="ECO:0000313" key="4">
    <source>
        <dbReference type="Proteomes" id="UP001140510"/>
    </source>
</evidence>
<evidence type="ECO:0000313" key="3">
    <source>
        <dbReference type="EMBL" id="KAJ4405643.1"/>
    </source>
</evidence>
<keyword evidence="2" id="KW-0472">Membrane</keyword>
<gene>
    <name evidence="3" type="ORF">N0V91_005162</name>
</gene>
<organism evidence="3 4">
    <name type="scientific">Didymella pomorum</name>
    <dbReference type="NCBI Taxonomy" id="749634"/>
    <lineage>
        <taxon>Eukaryota</taxon>
        <taxon>Fungi</taxon>
        <taxon>Dikarya</taxon>
        <taxon>Ascomycota</taxon>
        <taxon>Pezizomycotina</taxon>
        <taxon>Dothideomycetes</taxon>
        <taxon>Pleosporomycetidae</taxon>
        <taxon>Pleosporales</taxon>
        <taxon>Pleosporineae</taxon>
        <taxon>Didymellaceae</taxon>
        <taxon>Didymella</taxon>
    </lineage>
</organism>
<dbReference type="EMBL" id="JAPEVA010000033">
    <property type="protein sequence ID" value="KAJ4405643.1"/>
    <property type="molecule type" value="Genomic_DNA"/>
</dbReference>
<evidence type="ECO:0000256" key="1">
    <source>
        <dbReference type="SAM" id="MobiDB-lite"/>
    </source>
</evidence>
<accession>A0A9W8ZFR3</accession>
<keyword evidence="4" id="KW-1185">Reference proteome</keyword>
<sequence length="219" mass="24405">MKFRPAPSARPAPPASEQADKDHDGPKVTADHYKPTVNTRRSTTDFDIKLPFTIGVLAVVICFLWSPLAYPRPVTAVTAPSAALTLSLTDNVEVFNPAHDNDGEIPKTQDSVKSADPVEQSHWDMKADDHGEGAERKIQQESVLWTLRGTEDEAKSYHQRVVRLLRETDEINQQSILHVLREAGYKPEPRVPDTVVDRPEFKVEFQKSIAIMSPAGEDS</sequence>
<keyword evidence="2" id="KW-0812">Transmembrane</keyword>
<comment type="caution">
    <text evidence="3">The sequence shown here is derived from an EMBL/GenBank/DDBJ whole genome shotgun (WGS) entry which is preliminary data.</text>
</comment>
<keyword evidence="2" id="KW-1133">Transmembrane helix</keyword>
<evidence type="ECO:0000256" key="2">
    <source>
        <dbReference type="SAM" id="Phobius"/>
    </source>
</evidence>
<dbReference type="Proteomes" id="UP001140510">
    <property type="component" value="Unassembled WGS sequence"/>
</dbReference>
<name>A0A9W8ZFR3_9PLEO</name>
<feature type="region of interest" description="Disordered" evidence="1">
    <location>
        <begin position="1"/>
        <end position="36"/>
    </location>
</feature>
<evidence type="ECO:0008006" key="5">
    <source>
        <dbReference type="Google" id="ProtNLM"/>
    </source>
</evidence>
<feature type="transmembrane region" description="Helical" evidence="2">
    <location>
        <begin position="50"/>
        <end position="70"/>
    </location>
</feature>